<keyword evidence="3 9" id="KW-0645">Protease</keyword>
<evidence type="ECO:0000256" key="7">
    <source>
        <dbReference type="SAM" id="MobiDB-lite"/>
    </source>
</evidence>
<organism evidence="9 10">
    <name type="scientific">Sporothrix bragantina</name>
    <dbReference type="NCBI Taxonomy" id="671064"/>
    <lineage>
        <taxon>Eukaryota</taxon>
        <taxon>Fungi</taxon>
        <taxon>Dikarya</taxon>
        <taxon>Ascomycota</taxon>
        <taxon>Pezizomycotina</taxon>
        <taxon>Sordariomycetes</taxon>
        <taxon>Sordariomycetidae</taxon>
        <taxon>Ophiostomatales</taxon>
        <taxon>Ophiostomataceae</taxon>
        <taxon>Sporothrix</taxon>
    </lineage>
</organism>
<dbReference type="PANTHER" id="PTHR43982:SF6">
    <property type="entry name" value="UBIQUITIN CARBOXYL-TERMINAL HYDROLASE 2-RELATED"/>
    <property type="match status" value="1"/>
</dbReference>
<sequence length="1482" mass="164462">MASGSQPVVGETTHLELRKAGRLAPRWLKDFIVGELDDELDEDNNHRNDLLNVGCATPEFRRDMAKRRGLLCPENITPPVIQHELLLKGHQSLQDDLEKTSTQPPRRADGEECDEVLACVCQNCRYHFTIYIDRKKGHLCGTLRGNNVDPFHHLVRVYTNSDAPRLVNTKFYPYHALAKFACSAERCDYSISVEISSPRLSDRLLASLRDNDAIRSRLKRAVEEEPERFADVANVTPNALAYLRAYLRDIVDENREKNPDGTVVERKIDQRNKKFYIQFGNGPEAAELMTYLGFEEVANEDSRSWKLPSPPFTRPTRPGSQLAFYQDVKSEVETIIGKDSQNLKPNAAISFITSALDIGVFFTTDLKEKDILAVYQASDFARLGLLPTMHEVYFWYAYTCQRQVKPKDESKFFESLERLAVGRNNEDLEIRVQSTASMRTTQPQIPEVVSLEEDQIRRATELSLQEAQPLSAMHQLSSDDKVTQAYNYFGLAEGQRSDDEVLGKFVSNSEAYPSQKTSLREKLLLIARHTESKNLEGYALEDMTLEEALQYMDVRLDTDATFIVNIAQYHCNSGEKDYALVAEALTQIGRARGNDAILLSAAQDISGNNDGVGKFSMLDFGRMDADPTPARPQVVNLSLPVGLDNIRNTCYLNSILQYFNTVKPIHTILENIDEIGLPDMDASLRSRRIDPGSTHLTEGQAYAGRQFVEQISSLYRDMQQCQDSSLKPQQRLAIAALKNSDDLAKIGKELLEKDEGIGQENAVAFNLTSPSRAGTPAPPLPLRHTAASLAAAAQNTTVHVNSPSSPQAVTAALAPDAEITDSASVQSSQTLVLDEGRSGDQADATRPQPSQVNVSMAEVEEDDDAVHNAPMGAQAELVGDTGAPPSYDAVMSGVPGDTSMTDVPAGGVQTVFDPPPRIEPSEEEKIDRALNDVRVTGTDQQDVEEVMGNIIGHLRAAVRATGIDEVTGDQRDPVTDTFFWASATYSRTAQDGPYNRQVSPNRWVTAFPGENQKIHLLQALSSSFQREFITQGTWYERFTSIINLPPILHIHIQRSKGDGTKNRTPVGIPEVLHLDQFMDCEEGSELFARRRHAWNLQERIRSLRGPNGEPNDICFPPEAIGKATHYTNLVADEYLKQNLGTSNDGGLDDHSQAMAEDARSDDAFSEVKVPSDDEDYVVIDNELQEMMDEAGVARVDVESYIAEAEKEVDAVVDRYCKSEASKPFFDEARNMTPQEIGQGWARQDLAHKSNHMMRTLHETEMAYDQELSSLFEDLKDPRNEYLLHAVVCHSGNTGTAGHYWVWVFDFERSIWRRYNDSIVEEEPDPAKVMDTLSNQGEPYYLAYVRASDVHDYVGVPLRKDPAQQASAPLSSGIPLPPPRPHHDTSLKKIAEEDSSDSSSPKSTPLTDDVSASNFSPVPAPPSHSRPLRLISPPLEADESQASAPGGYGGQVDGSTLASRPMAPPPPPPPTESLASESPRHIQ</sequence>
<evidence type="ECO:0000256" key="5">
    <source>
        <dbReference type="ARBA" id="ARBA00022801"/>
    </source>
</evidence>
<dbReference type="PANTHER" id="PTHR43982">
    <property type="entry name" value="UBIQUITIN CARBOXYL-TERMINAL HYDROLASE"/>
    <property type="match status" value="1"/>
</dbReference>
<dbReference type="GO" id="GO:0004843">
    <property type="term" value="F:cysteine-type deubiquitinase activity"/>
    <property type="evidence" value="ECO:0007669"/>
    <property type="project" value="UniProtKB-EC"/>
</dbReference>
<dbReference type="InterPro" id="IPR038765">
    <property type="entry name" value="Papain-like_cys_pep_sf"/>
</dbReference>
<evidence type="ECO:0000313" key="10">
    <source>
        <dbReference type="Proteomes" id="UP001642406"/>
    </source>
</evidence>
<feature type="compositionally biased region" description="Basic and acidic residues" evidence="7">
    <location>
        <begin position="1380"/>
        <end position="1391"/>
    </location>
</feature>
<feature type="compositionally biased region" description="Basic and acidic residues" evidence="7">
    <location>
        <begin position="1147"/>
        <end position="1162"/>
    </location>
</feature>
<feature type="compositionally biased region" description="Pro residues" evidence="7">
    <location>
        <begin position="1461"/>
        <end position="1470"/>
    </location>
</feature>
<keyword evidence="10" id="KW-1185">Reference proteome</keyword>
<evidence type="ECO:0000256" key="3">
    <source>
        <dbReference type="ARBA" id="ARBA00022670"/>
    </source>
</evidence>
<dbReference type="Pfam" id="PF13446">
    <property type="entry name" value="RPT"/>
    <property type="match status" value="2"/>
</dbReference>
<dbReference type="PROSITE" id="PS00973">
    <property type="entry name" value="USP_2"/>
    <property type="match status" value="1"/>
</dbReference>
<dbReference type="InterPro" id="IPR025305">
    <property type="entry name" value="UCH_repeat_domain"/>
</dbReference>
<feature type="region of interest" description="Disordered" evidence="7">
    <location>
        <begin position="820"/>
        <end position="851"/>
    </location>
</feature>
<dbReference type="InterPro" id="IPR044635">
    <property type="entry name" value="UBP14-like"/>
</dbReference>
<keyword evidence="6" id="KW-0788">Thiol protease</keyword>
<name>A0ABP0BRL0_9PEZI</name>
<dbReference type="InterPro" id="IPR028889">
    <property type="entry name" value="USP"/>
</dbReference>
<dbReference type="GO" id="GO:0006508">
    <property type="term" value="P:proteolysis"/>
    <property type="evidence" value="ECO:0007669"/>
    <property type="project" value="UniProtKB-KW"/>
</dbReference>
<evidence type="ECO:0000256" key="6">
    <source>
        <dbReference type="ARBA" id="ARBA00022807"/>
    </source>
</evidence>
<feature type="region of interest" description="Disordered" evidence="7">
    <location>
        <begin position="1361"/>
        <end position="1482"/>
    </location>
</feature>
<proteinExistence type="predicted"/>
<keyword evidence="5 9" id="KW-0378">Hydrolase</keyword>
<feature type="domain" description="USP" evidence="8">
    <location>
        <begin position="641"/>
        <end position="1346"/>
    </location>
</feature>
<dbReference type="CDD" id="cd02257">
    <property type="entry name" value="Peptidase_C19"/>
    <property type="match status" value="1"/>
</dbReference>
<feature type="compositionally biased region" description="Low complexity" evidence="7">
    <location>
        <begin position="1396"/>
        <end position="1408"/>
    </location>
</feature>
<dbReference type="SUPFAM" id="SSF54001">
    <property type="entry name" value="Cysteine proteinases"/>
    <property type="match status" value="1"/>
</dbReference>
<accession>A0ABP0BRL0</accession>
<keyword evidence="4" id="KW-0833">Ubl conjugation pathway</keyword>
<reference evidence="9 10" key="1">
    <citation type="submission" date="2024-01" db="EMBL/GenBank/DDBJ databases">
        <authorList>
            <person name="Allen C."/>
            <person name="Tagirdzhanova G."/>
        </authorList>
    </citation>
    <scope>NUCLEOTIDE SEQUENCE [LARGE SCALE GENOMIC DNA]</scope>
</reference>
<evidence type="ECO:0000313" key="9">
    <source>
        <dbReference type="EMBL" id="CAK7222357.1"/>
    </source>
</evidence>
<gene>
    <name evidence="9" type="primary">UBP2</name>
    <name evidence="9" type="ORF">SBRCBS47491_004839</name>
</gene>
<evidence type="ECO:0000256" key="1">
    <source>
        <dbReference type="ARBA" id="ARBA00000707"/>
    </source>
</evidence>
<dbReference type="PROSITE" id="PS50235">
    <property type="entry name" value="USP_3"/>
    <property type="match status" value="1"/>
</dbReference>
<feature type="compositionally biased region" description="Polar residues" evidence="7">
    <location>
        <begin position="821"/>
        <end position="831"/>
    </location>
</feature>
<dbReference type="InterPro" id="IPR018200">
    <property type="entry name" value="USP_CS"/>
</dbReference>
<evidence type="ECO:0000256" key="4">
    <source>
        <dbReference type="ARBA" id="ARBA00022786"/>
    </source>
</evidence>
<protein>
    <recommendedName>
        <fullName evidence="2">ubiquitinyl hydrolase 1</fullName>
        <ecNumber evidence="2">3.4.19.12</ecNumber>
    </recommendedName>
</protein>
<comment type="caution">
    <text evidence="9">The sequence shown here is derived from an EMBL/GenBank/DDBJ whole genome shotgun (WGS) entry which is preliminary data.</text>
</comment>
<dbReference type="InterPro" id="IPR001394">
    <property type="entry name" value="Peptidase_C19_UCH"/>
</dbReference>
<dbReference type="EC" id="3.4.19.12" evidence="2"/>
<evidence type="ECO:0000259" key="8">
    <source>
        <dbReference type="PROSITE" id="PS50235"/>
    </source>
</evidence>
<comment type="catalytic activity">
    <reaction evidence="1">
        <text>Thiol-dependent hydrolysis of ester, thioester, amide, peptide and isopeptide bonds formed by the C-terminal Gly of ubiquitin (a 76-residue protein attached to proteins as an intracellular targeting signal).</text>
        <dbReference type="EC" id="3.4.19.12"/>
    </reaction>
</comment>
<dbReference type="Proteomes" id="UP001642406">
    <property type="component" value="Unassembled WGS sequence"/>
</dbReference>
<evidence type="ECO:0000256" key="2">
    <source>
        <dbReference type="ARBA" id="ARBA00012759"/>
    </source>
</evidence>
<dbReference type="Gene3D" id="3.90.70.10">
    <property type="entry name" value="Cysteine proteinases"/>
    <property type="match status" value="2"/>
</dbReference>
<dbReference type="Pfam" id="PF00443">
    <property type="entry name" value="UCH"/>
    <property type="match status" value="2"/>
</dbReference>
<dbReference type="EMBL" id="CAWUHC010000038">
    <property type="protein sequence ID" value="CAK7222357.1"/>
    <property type="molecule type" value="Genomic_DNA"/>
</dbReference>
<feature type="region of interest" description="Disordered" evidence="7">
    <location>
        <begin position="1141"/>
        <end position="1167"/>
    </location>
</feature>